<feature type="compositionally biased region" description="Basic residues" evidence="1">
    <location>
        <begin position="109"/>
        <end position="118"/>
    </location>
</feature>
<feature type="compositionally biased region" description="Basic and acidic residues" evidence="1">
    <location>
        <begin position="175"/>
        <end position="188"/>
    </location>
</feature>
<evidence type="ECO:0008006" key="4">
    <source>
        <dbReference type="Google" id="ProtNLM"/>
    </source>
</evidence>
<protein>
    <recommendedName>
        <fullName evidence="4">Helix-turn-helix domain-containing protein</fullName>
    </recommendedName>
</protein>
<feature type="compositionally biased region" description="Basic and acidic residues" evidence="1">
    <location>
        <begin position="265"/>
        <end position="279"/>
    </location>
</feature>
<dbReference type="Pfam" id="PF13730">
    <property type="entry name" value="HTH_36"/>
    <property type="match status" value="1"/>
</dbReference>
<evidence type="ECO:0000313" key="2">
    <source>
        <dbReference type="EMBL" id="GGY12940.1"/>
    </source>
</evidence>
<dbReference type="RefSeq" id="WP_190197196.1">
    <property type="nucleotide sequence ID" value="NZ_BMWE01000004.1"/>
</dbReference>
<feature type="compositionally biased region" description="Basic and acidic residues" evidence="1">
    <location>
        <begin position="287"/>
        <end position="317"/>
    </location>
</feature>
<feature type="compositionally biased region" description="Basic and acidic residues" evidence="1">
    <location>
        <begin position="235"/>
        <end position="244"/>
    </location>
</feature>
<comment type="caution">
    <text evidence="2">The sequence shown here is derived from an EMBL/GenBank/DDBJ whole genome shotgun (WGS) entry which is preliminary data.</text>
</comment>
<organism evidence="2 3">
    <name type="scientific">Streptomyces djakartensis</name>
    <dbReference type="NCBI Taxonomy" id="68193"/>
    <lineage>
        <taxon>Bacteria</taxon>
        <taxon>Bacillati</taxon>
        <taxon>Actinomycetota</taxon>
        <taxon>Actinomycetes</taxon>
        <taxon>Kitasatosporales</taxon>
        <taxon>Streptomycetaceae</taxon>
        <taxon>Streptomyces</taxon>
    </lineage>
</organism>
<keyword evidence="3" id="KW-1185">Reference proteome</keyword>
<sequence length="327" mass="35462">MSIQLMIAAAYLPPDVLTQSQKLALMKIADSADDETRLARPGLTRLAAWVGVTDKRAITIVTELIAKGLVERVETGKAGRAAVYRVFPLGVPPTPTTAELKEAAEVRKAAPKNPRKARPGVVRSAPAKPAMTYQDVEAREAARQHSDESPQVEAGFHAGNPEEGAGFHGWNPGASEKRVPLVEPDEFHAGNPLGSNDETPSLPGSSSVLPFPPTPTADAAGEPAPAPTDTPAPADRAEPKEGCARHSKRPSANCRGCGTNPRAGRQREQEEAKEEERRAHGQFWDQWRQDAASRRRRVEERPEETEAARRATREAVRAAKSRRQQKT</sequence>
<gene>
    <name evidence="2" type="ORF">GCM10010384_18170</name>
</gene>
<proteinExistence type="predicted"/>
<evidence type="ECO:0000256" key="1">
    <source>
        <dbReference type="SAM" id="MobiDB-lite"/>
    </source>
</evidence>
<dbReference type="Proteomes" id="UP000653308">
    <property type="component" value="Unassembled WGS sequence"/>
</dbReference>
<dbReference type="EMBL" id="BMWE01000004">
    <property type="protein sequence ID" value="GGY12940.1"/>
    <property type="molecule type" value="Genomic_DNA"/>
</dbReference>
<accession>A0ABQ2ZD11</accession>
<feature type="region of interest" description="Disordered" evidence="1">
    <location>
        <begin position="105"/>
        <end position="327"/>
    </location>
</feature>
<feature type="compositionally biased region" description="Polar residues" evidence="1">
    <location>
        <begin position="193"/>
        <end position="208"/>
    </location>
</feature>
<name>A0ABQ2ZD11_9ACTN</name>
<evidence type="ECO:0000313" key="3">
    <source>
        <dbReference type="Proteomes" id="UP000653308"/>
    </source>
</evidence>
<reference evidence="3" key="1">
    <citation type="journal article" date="2019" name="Int. J. Syst. Evol. Microbiol.">
        <title>The Global Catalogue of Microorganisms (GCM) 10K type strain sequencing project: providing services to taxonomists for standard genome sequencing and annotation.</title>
        <authorList>
            <consortium name="The Broad Institute Genomics Platform"/>
            <consortium name="The Broad Institute Genome Sequencing Center for Infectious Disease"/>
            <person name="Wu L."/>
            <person name="Ma J."/>
        </authorList>
    </citation>
    <scope>NUCLEOTIDE SEQUENCE [LARGE SCALE GENOMIC DNA]</scope>
    <source>
        <strain evidence="3">JCM 4957</strain>
    </source>
</reference>
<feature type="compositionally biased region" description="Basic and acidic residues" evidence="1">
    <location>
        <begin position="136"/>
        <end position="148"/>
    </location>
</feature>